<feature type="region of interest" description="Disordered" evidence="1">
    <location>
        <begin position="144"/>
        <end position="179"/>
    </location>
</feature>
<keyword evidence="4" id="KW-1185">Reference proteome</keyword>
<keyword evidence="2" id="KW-0732">Signal</keyword>
<dbReference type="RefSeq" id="XP_016237958.1">
    <property type="nucleotide sequence ID" value="XM_016379281.1"/>
</dbReference>
<feature type="chain" id="PRO_5002253202" description="Extracellular membrane protein CFEM domain-containing protein" evidence="2">
    <location>
        <begin position="21"/>
        <end position="304"/>
    </location>
</feature>
<evidence type="ECO:0008006" key="5">
    <source>
        <dbReference type="Google" id="ProtNLM"/>
    </source>
</evidence>
<evidence type="ECO:0000256" key="1">
    <source>
        <dbReference type="SAM" id="MobiDB-lite"/>
    </source>
</evidence>
<dbReference type="Proteomes" id="UP000053328">
    <property type="component" value="Unassembled WGS sequence"/>
</dbReference>
<organism evidence="3 4">
    <name type="scientific">Exophiala spinifera</name>
    <dbReference type="NCBI Taxonomy" id="91928"/>
    <lineage>
        <taxon>Eukaryota</taxon>
        <taxon>Fungi</taxon>
        <taxon>Dikarya</taxon>
        <taxon>Ascomycota</taxon>
        <taxon>Pezizomycotina</taxon>
        <taxon>Eurotiomycetes</taxon>
        <taxon>Chaetothyriomycetidae</taxon>
        <taxon>Chaetothyriales</taxon>
        <taxon>Herpotrichiellaceae</taxon>
        <taxon>Exophiala</taxon>
    </lineage>
</organism>
<dbReference type="AlphaFoldDB" id="A0A0D1ZYK2"/>
<reference evidence="3 4" key="1">
    <citation type="submission" date="2015-01" db="EMBL/GenBank/DDBJ databases">
        <title>The Genome Sequence of Exophiala spinifera CBS89968.</title>
        <authorList>
            <consortium name="The Broad Institute Genomics Platform"/>
            <person name="Cuomo C."/>
            <person name="de Hoog S."/>
            <person name="Gorbushina A."/>
            <person name="Stielow B."/>
            <person name="Teixiera M."/>
            <person name="Abouelleil A."/>
            <person name="Chapman S.B."/>
            <person name="Priest M."/>
            <person name="Young S.K."/>
            <person name="Wortman J."/>
            <person name="Nusbaum C."/>
            <person name="Birren B."/>
        </authorList>
    </citation>
    <scope>NUCLEOTIDE SEQUENCE [LARGE SCALE GENOMIC DNA]</scope>
    <source>
        <strain evidence="3 4">CBS 89968</strain>
    </source>
</reference>
<protein>
    <recommendedName>
        <fullName evidence="5">Extracellular membrane protein CFEM domain-containing protein</fullName>
    </recommendedName>
</protein>
<dbReference type="EMBL" id="KN847494">
    <property type="protein sequence ID" value="KIW17742.1"/>
    <property type="molecule type" value="Genomic_DNA"/>
</dbReference>
<name>A0A0D1ZYK2_9EURO</name>
<evidence type="ECO:0000313" key="4">
    <source>
        <dbReference type="Proteomes" id="UP000053328"/>
    </source>
</evidence>
<evidence type="ECO:0000256" key="2">
    <source>
        <dbReference type="SAM" id="SignalP"/>
    </source>
</evidence>
<feature type="compositionally biased region" description="Low complexity" evidence="1">
    <location>
        <begin position="159"/>
        <end position="174"/>
    </location>
</feature>
<gene>
    <name evidence="3" type="ORF">PV08_04937</name>
</gene>
<sequence>MELPFLLSLTLMISSLTVLGQYGKWSDLPTCALGCLDRSTTTMEEYWPNGYLPVICGLSSPDHKAFKLALRSCFYESKAEGCNGTSGLTSLVDDTINLFCNLSSKDSTLFDSANLNGTMTTTRTSVTPDSSVLSAQWIPTLTADKDVSQDGTPVPPSPSDSSFATAAATPTADSVETSNLPSIAVSTRFRNLSSPPSTYTSRPPLPTLPGNELNSSTEVEVSTIYSTHVVTFSGSTSTSLTTSMYPESSLRTTTVVVTASSASVSSAGTASSGKMVMRSDMWYLFESFIGLVIYVTMRGEWYLG</sequence>
<feature type="compositionally biased region" description="Low complexity" evidence="1">
    <location>
        <begin position="192"/>
        <end position="202"/>
    </location>
</feature>
<feature type="region of interest" description="Disordered" evidence="1">
    <location>
        <begin position="191"/>
        <end position="210"/>
    </location>
</feature>
<feature type="signal peptide" evidence="2">
    <location>
        <begin position="1"/>
        <end position="20"/>
    </location>
</feature>
<proteinExistence type="predicted"/>
<dbReference type="GeneID" id="27332020"/>
<dbReference type="VEuPathDB" id="FungiDB:PV08_04937"/>
<evidence type="ECO:0000313" key="3">
    <source>
        <dbReference type="EMBL" id="KIW17742.1"/>
    </source>
</evidence>
<accession>A0A0D1ZYK2</accession>
<dbReference type="HOGENOM" id="CLU_915370_0_0_1"/>